<organism evidence="1 2">
    <name type="scientific">Alkaliphilus peptidifermentans DSM 18978</name>
    <dbReference type="NCBI Taxonomy" id="1120976"/>
    <lineage>
        <taxon>Bacteria</taxon>
        <taxon>Bacillati</taxon>
        <taxon>Bacillota</taxon>
        <taxon>Clostridia</taxon>
        <taxon>Peptostreptococcales</taxon>
        <taxon>Natronincolaceae</taxon>
        <taxon>Alkaliphilus</taxon>
    </lineage>
</organism>
<protein>
    <recommendedName>
        <fullName evidence="3">Cupin domain-containing protein</fullName>
    </recommendedName>
</protein>
<gene>
    <name evidence="1" type="ORF">SAMN03080606_01297</name>
</gene>
<dbReference type="AlphaFoldDB" id="A0A1G5F0M7"/>
<dbReference type="OrthoDB" id="9798066at2"/>
<reference evidence="1 2" key="1">
    <citation type="submission" date="2016-10" db="EMBL/GenBank/DDBJ databases">
        <authorList>
            <person name="de Groot N.N."/>
        </authorList>
    </citation>
    <scope>NUCLEOTIDE SEQUENCE [LARGE SCALE GENOMIC DNA]</scope>
    <source>
        <strain evidence="1 2">DSM 18978</strain>
    </source>
</reference>
<evidence type="ECO:0008006" key="3">
    <source>
        <dbReference type="Google" id="ProtNLM"/>
    </source>
</evidence>
<evidence type="ECO:0000313" key="1">
    <source>
        <dbReference type="EMBL" id="SCY32809.1"/>
    </source>
</evidence>
<dbReference type="Proteomes" id="UP000198636">
    <property type="component" value="Unassembled WGS sequence"/>
</dbReference>
<dbReference type="RefSeq" id="WP_091541326.1">
    <property type="nucleotide sequence ID" value="NZ_FMUS01000006.1"/>
</dbReference>
<accession>A0A1G5F0M7</accession>
<name>A0A1G5F0M7_9FIRM</name>
<dbReference type="STRING" id="1120976.SAMN03080606_01297"/>
<dbReference type="Gene3D" id="2.60.120.10">
    <property type="entry name" value="Jelly Rolls"/>
    <property type="match status" value="1"/>
</dbReference>
<sequence>MLEVIGIEGNGFVPLKDYKSWRIAQLSYKENNNSLEGVQFFGRHLETDEVFLLLKGEAKIFTAGFEDEFGEIQAEEMINYKLYTVKEKQWHAVILKPGAQILIVENSSTDDSNSQSYKLTPIDKMNMNSFK</sequence>
<dbReference type="EMBL" id="FMUS01000006">
    <property type="protein sequence ID" value="SCY32809.1"/>
    <property type="molecule type" value="Genomic_DNA"/>
</dbReference>
<proteinExistence type="predicted"/>
<dbReference type="InterPro" id="IPR014710">
    <property type="entry name" value="RmlC-like_jellyroll"/>
</dbReference>
<keyword evidence="2" id="KW-1185">Reference proteome</keyword>
<evidence type="ECO:0000313" key="2">
    <source>
        <dbReference type="Proteomes" id="UP000198636"/>
    </source>
</evidence>